<dbReference type="RefSeq" id="WP_054657381.1">
    <property type="nucleotide sequence ID" value="NZ_BAZI01000019.1"/>
</dbReference>
<dbReference type="Proteomes" id="UP000050836">
    <property type="component" value="Unassembled WGS sequence"/>
</dbReference>
<protein>
    <submittedName>
        <fullName evidence="1">Uncharacterized protein</fullName>
    </submittedName>
</protein>
<name>A0A0R0ACA2_9GAMM</name>
<dbReference type="AlphaFoldDB" id="A0A0R0ACA2"/>
<keyword evidence="2" id="KW-1185">Reference proteome</keyword>
<evidence type="ECO:0000313" key="1">
    <source>
        <dbReference type="EMBL" id="KRG39108.1"/>
    </source>
</evidence>
<gene>
    <name evidence="1" type="ORF">ARC78_14915</name>
</gene>
<organism evidence="1 2">
    <name type="scientific">Stenotrophomonas pictorum JCM 9942</name>
    <dbReference type="NCBI Taxonomy" id="1236960"/>
    <lineage>
        <taxon>Bacteria</taxon>
        <taxon>Pseudomonadati</taxon>
        <taxon>Pseudomonadota</taxon>
        <taxon>Gammaproteobacteria</taxon>
        <taxon>Lysobacterales</taxon>
        <taxon>Lysobacteraceae</taxon>
        <taxon>Stenotrophomonas</taxon>
    </lineage>
</organism>
<reference evidence="1 2" key="1">
    <citation type="submission" date="2015-10" db="EMBL/GenBank/DDBJ databases">
        <title>Genome sequencing and analysis of members of genus Stenotrophomonas.</title>
        <authorList>
            <person name="Patil P.P."/>
            <person name="Midha S."/>
            <person name="Patil P.B."/>
        </authorList>
    </citation>
    <scope>NUCLEOTIDE SEQUENCE [LARGE SCALE GENOMIC DNA]</scope>
    <source>
        <strain evidence="1 2">JCM 9942</strain>
    </source>
</reference>
<comment type="caution">
    <text evidence="1">The sequence shown here is derived from an EMBL/GenBank/DDBJ whole genome shotgun (WGS) entry which is preliminary data.</text>
</comment>
<accession>A0A0R0ACA2</accession>
<dbReference type="EMBL" id="LLXS01000048">
    <property type="protein sequence ID" value="KRG39108.1"/>
    <property type="molecule type" value="Genomic_DNA"/>
</dbReference>
<dbReference type="Gene3D" id="3.30.40.190">
    <property type="match status" value="1"/>
</dbReference>
<proteinExistence type="predicted"/>
<dbReference type="OrthoDB" id="6042215at2"/>
<sequence>MHTKNAKAITAAEDAHLKAVKDMPCSVCDAPSPSDAHHINQGQHFTTVALCKDCHQGSFNGWHGQKRMWTVMKMDELAALNVTLRRLNQRDAA</sequence>
<evidence type="ECO:0000313" key="2">
    <source>
        <dbReference type="Proteomes" id="UP000050836"/>
    </source>
</evidence>